<comment type="caution">
    <text evidence="2">The sequence shown here is derived from an EMBL/GenBank/DDBJ whole genome shotgun (WGS) entry which is preliminary data.</text>
</comment>
<evidence type="ECO:0000313" key="3">
    <source>
        <dbReference type="Proteomes" id="UP001432027"/>
    </source>
</evidence>
<accession>A0AAV5TY44</accession>
<proteinExistence type="predicted"/>
<evidence type="ECO:0000256" key="1">
    <source>
        <dbReference type="SAM" id="MobiDB-lite"/>
    </source>
</evidence>
<protein>
    <submittedName>
        <fullName evidence="2">Uncharacterized protein</fullName>
    </submittedName>
</protein>
<dbReference type="Proteomes" id="UP001432027">
    <property type="component" value="Unassembled WGS sequence"/>
</dbReference>
<sequence length="90" mass="10044">LLDDRYNGEGEGVDEKGEPTNGPDSGREDIESGEDVSFIRLLTNDEDEFELEDGIGVDDVRNVGIVLPEGARGVDRSIQRHLNHIRRRVL</sequence>
<feature type="region of interest" description="Disordered" evidence="1">
    <location>
        <begin position="1"/>
        <end position="34"/>
    </location>
</feature>
<organism evidence="2 3">
    <name type="scientific">Pristionchus entomophagus</name>
    <dbReference type="NCBI Taxonomy" id="358040"/>
    <lineage>
        <taxon>Eukaryota</taxon>
        <taxon>Metazoa</taxon>
        <taxon>Ecdysozoa</taxon>
        <taxon>Nematoda</taxon>
        <taxon>Chromadorea</taxon>
        <taxon>Rhabditida</taxon>
        <taxon>Rhabditina</taxon>
        <taxon>Diplogasteromorpha</taxon>
        <taxon>Diplogasteroidea</taxon>
        <taxon>Neodiplogasteridae</taxon>
        <taxon>Pristionchus</taxon>
    </lineage>
</organism>
<reference evidence="2" key="1">
    <citation type="submission" date="2023-10" db="EMBL/GenBank/DDBJ databases">
        <title>Genome assembly of Pristionchus species.</title>
        <authorList>
            <person name="Yoshida K."/>
            <person name="Sommer R.J."/>
        </authorList>
    </citation>
    <scope>NUCLEOTIDE SEQUENCE</scope>
    <source>
        <strain evidence="2">RS0144</strain>
    </source>
</reference>
<feature type="non-terminal residue" evidence="2">
    <location>
        <position position="1"/>
    </location>
</feature>
<feature type="non-terminal residue" evidence="2">
    <location>
        <position position="90"/>
    </location>
</feature>
<feature type="compositionally biased region" description="Basic and acidic residues" evidence="1">
    <location>
        <begin position="1"/>
        <end position="18"/>
    </location>
</feature>
<keyword evidence="3" id="KW-1185">Reference proteome</keyword>
<gene>
    <name evidence="2" type="ORF">PENTCL1PPCAC_21287</name>
</gene>
<name>A0AAV5TY44_9BILA</name>
<dbReference type="EMBL" id="BTSX01000005">
    <property type="protein sequence ID" value="GMS99112.1"/>
    <property type="molecule type" value="Genomic_DNA"/>
</dbReference>
<evidence type="ECO:0000313" key="2">
    <source>
        <dbReference type="EMBL" id="GMS99112.1"/>
    </source>
</evidence>
<dbReference type="AlphaFoldDB" id="A0AAV5TY44"/>